<keyword evidence="14" id="KW-0238">DNA-binding</keyword>
<keyword evidence="24" id="KW-1185">Reference proteome</keyword>
<dbReference type="InterPro" id="IPR033651">
    <property type="entry name" value="PaeLigD_Pol-like"/>
</dbReference>
<evidence type="ECO:0000256" key="12">
    <source>
        <dbReference type="ARBA" id="ARBA00022840"/>
    </source>
</evidence>
<dbReference type="GO" id="GO:0003887">
    <property type="term" value="F:DNA-directed DNA polymerase activity"/>
    <property type="evidence" value="ECO:0007669"/>
    <property type="project" value="UniProtKB-KW"/>
</dbReference>
<evidence type="ECO:0000256" key="5">
    <source>
        <dbReference type="ARBA" id="ARBA00022695"/>
    </source>
</evidence>
<dbReference type="NCBIfam" id="TIGR02777">
    <property type="entry name" value="LigD_PE_dom"/>
    <property type="match status" value="1"/>
</dbReference>
<evidence type="ECO:0000256" key="3">
    <source>
        <dbReference type="ARBA" id="ARBA00022598"/>
    </source>
</evidence>
<keyword evidence="9" id="KW-0227">DNA damage</keyword>
<dbReference type="InterPro" id="IPR012309">
    <property type="entry name" value="DNA_ligase_ATP-dep_C"/>
</dbReference>
<feature type="region of interest" description="Disordered" evidence="21">
    <location>
        <begin position="549"/>
        <end position="578"/>
    </location>
</feature>
<keyword evidence="17" id="KW-0464">Manganese</keyword>
<evidence type="ECO:0000256" key="8">
    <source>
        <dbReference type="ARBA" id="ARBA00022741"/>
    </source>
</evidence>
<dbReference type="EC" id="6.5.1.1" evidence="2"/>
<dbReference type="SUPFAM" id="SSF50249">
    <property type="entry name" value="Nucleic acid-binding proteins"/>
    <property type="match status" value="1"/>
</dbReference>
<evidence type="ECO:0000256" key="9">
    <source>
        <dbReference type="ARBA" id="ARBA00022763"/>
    </source>
</evidence>
<comment type="catalytic activity">
    <reaction evidence="20">
        <text>ATP + (deoxyribonucleotide)n-3'-hydroxyl + 5'-phospho-(deoxyribonucleotide)m = (deoxyribonucleotide)n+m + AMP + diphosphate.</text>
        <dbReference type="EC" id="6.5.1.1"/>
    </reaction>
</comment>
<dbReference type="Proteomes" id="UP000198356">
    <property type="component" value="Unassembled WGS sequence"/>
</dbReference>
<evidence type="ECO:0000256" key="14">
    <source>
        <dbReference type="ARBA" id="ARBA00023125"/>
    </source>
</evidence>
<dbReference type="AlphaFoldDB" id="A0A239HR48"/>
<evidence type="ECO:0000256" key="17">
    <source>
        <dbReference type="ARBA" id="ARBA00023211"/>
    </source>
</evidence>
<keyword evidence="15" id="KW-0233">DNA recombination</keyword>
<dbReference type="GO" id="GO:0006310">
    <property type="term" value="P:DNA recombination"/>
    <property type="evidence" value="ECO:0007669"/>
    <property type="project" value="UniProtKB-KW"/>
</dbReference>
<reference evidence="23 24" key="1">
    <citation type="submission" date="2017-06" db="EMBL/GenBank/DDBJ databases">
        <authorList>
            <person name="Kim H.J."/>
            <person name="Triplett B.A."/>
        </authorList>
    </citation>
    <scope>NUCLEOTIDE SEQUENCE [LARGE SCALE GENOMIC DNA]</scope>
    <source>
        <strain evidence="23 24">DSM 18704</strain>
    </source>
</reference>
<evidence type="ECO:0000256" key="11">
    <source>
        <dbReference type="ARBA" id="ARBA00022839"/>
    </source>
</evidence>
<dbReference type="GO" id="GO:0006281">
    <property type="term" value="P:DNA repair"/>
    <property type="evidence" value="ECO:0007669"/>
    <property type="project" value="UniProtKB-KW"/>
</dbReference>
<keyword evidence="3 23" id="KW-0436">Ligase</keyword>
<evidence type="ECO:0000256" key="19">
    <source>
        <dbReference type="ARBA" id="ARBA00029943"/>
    </source>
</evidence>
<keyword evidence="12" id="KW-0067">ATP-binding</keyword>
<evidence type="ECO:0000256" key="7">
    <source>
        <dbReference type="ARBA" id="ARBA00022723"/>
    </source>
</evidence>
<dbReference type="Pfam" id="PF01068">
    <property type="entry name" value="DNA_ligase_A_M"/>
    <property type="match status" value="1"/>
</dbReference>
<dbReference type="InterPro" id="IPR014144">
    <property type="entry name" value="LigD_PE_domain"/>
</dbReference>
<feature type="compositionally biased region" description="Basic and acidic residues" evidence="21">
    <location>
        <begin position="549"/>
        <end position="560"/>
    </location>
</feature>
<dbReference type="EMBL" id="FZOU01000002">
    <property type="protein sequence ID" value="SNS83792.1"/>
    <property type="molecule type" value="Genomic_DNA"/>
</dbReference>
<dbReference type="Gene3D" id="3.90.920.10">
    <property type="entry name" value="DNA primase, PRIM domain"/>
    <property type="match status" value="1"/>
</dbReference>
<dbReference type="OrthoDB" id="9802472at2"/>
<dbReference type="InterPro" id="IPR012340">
    <property type="entry name" value="NA-bd_OB-fold"/>
</dbReference>
<keyword evidence="6" id="KW-0540">Nuclease</keyword>
<evidence type="ECO:0000256" key="13">
    <source>
        <dbReference type="ARBA" id="ARBA00022932"/>
    </source>
</evidence>
<keyword evidence="13" id="KW-0239">DNA-directed DNA polymerase</keyword>
<dbReference type="GO" id="GO:0005524">
    <property type="term" value="F:ATP binding"/>
    <property type="evidence" value="ECO:0007669"/>
    <property type="project" value="UniProtKB-KW"/>
</dbReference>
<dbReference type="CDD" id="cd04862">
    <property type="entry name" value="PaeLigD_Pol_like"/>
    <property type="match status" value="1"/>
</dbReference>
<evidence type="ECO:0000313" key="23">
    <source>
        <dbReference type="EMBL" id="SNS83792.1"/>
    </source>
</evidence>
<evidence type="ECO:0000256" key="16">
    <source>
        <dbReference type="ARBA" id="ARBA00023204"/>
    </source>
</evidence>
<dbReference type="NCBIfam" id="NF004628">
    <property type="entry name" value="PRK05972.1"/>
    <property type="match status" value="1"/>
</dbReference>
<dbReference type="Gene3D" id="3.30.1490.70">
    <property type="match status" value="1"/>
</dbReference>
<organism evidence="23 24">
    <name type="scientific">Granulicella rosea</name>
    <dbReference type="NCBI Taxonomy" id="474952"/>
    <lineage>
        <taxon>Bacteria</taxon>
        <taxon>Pseudomonadati</taxon>
        <taxon>Acidobacteriota</taxon>
        <taxon>Terriglobia</taxon>
        <taxon>Terriglobales</taxon>
        <taxon>Acidobacteriaceae</taxon>
        <taxon>Granulicella</taxon>
    </lineage>
</organism>
<keyword evidence="16" id="KW-0234">DNA repair</keyword>
<dbReference type="Gene3D" id="3.30.470.30">
    <property type="entry name" value="DNA ligase/mRNA capping enzyme"/>
    <property type="match status" value="1"/>
</dbReference>
<evidence type="ECO:0000256" key="2">
    <source>
        <dbReference type="ARBA" id="ARBA00012727"/>
    </source>
</evidence>
<dbReference type="InterPro" id="IPR014145">
    <property type="entry name" value="LigD_pol_dom"/>
</dbReference>
<dbReference type="NCBIfam" id="TIGR02779">
    <property type="entry name" value="NHEJ_ligase_lig"/>
    <property type="match status" value="1"/>
</dbReference>
<dbReference type="GO" id="GO:0003677">
    <property type="term" value="F:DNA binding"/>
    <property type="evidence" value="ECO:0007669"/>
    <property type="project" value="UniProtKB-KW"/>
</dbReference>
<dbReference type="PROSITE" id="PS50160">
    <property type="entry name" value="DNA_LIGASE_A3"/>
    <property type="match status" value="1"/>
</dbReference>
<dbReference type="NCBIfam" id="TIGR02778">
    <property type="entry name" value="ligD_pol"/>
    <property type="match status" value="1"/>
</dbReference>
<dbReference type="InterPro" id="IPR012310">
    <property type="entry name" value="DNA_ligase_ATP-dep_cent"/>
</dbReference>
<dbReference type="InterPro" id="IPR014146">
    <property type="entry name" value="LigD_ligase_dom"/>
</dbReference>
<dbReference type="GO" id="GO:0004527">
    <property type="term" value="F:exonuclease activity"/>
    <property type="evidence" value="ECO:0007669"/>
    <property type="project" value="UniProtKB-KW"/>
</dbReference>
<keyword evidence="7" id="KW-0479">Metal-binding</keyword>
<evidence type="ECO:0000313" key="24">
    <source>
        <dbReference type="Proteomes" id="UP000198356"/>
    </source>
</evidence>
<dbReference type="PANTHER" id="PTHR42705:SF2">
    <property type="entry name" value="BIFUNCTIONAL NON-HOMOLOGOUS END JOINING PROTEIN LIGD"/>
    <property type="match status" value="1"/>
</dbReference>
<protein>
    <recommendedName>
        <fullName evidence="2">DNA ligase (ATP)</fullName>
        <ecNumber evidence="2">6.5.1.1</ecNumber>
    </recommendedName>
    <alternativeName>
        <fullName evidence="19">NHEJ DNA polymerase</fullName>
    </alternativeName>
</protein>
<sequence>MAKKAAKKVQSGATAADAVDEQLARYREMRDFSITDEPSGKPNKKSAKDKLPFVIQKHAASHLHYDFRLGWNGVLKSWAVAKGPSYFPGDRRLAVQVEDHPMEYGGFEGIIPQGQYGGGTVMVWDQGTWEPQAGHTDVDAGLKAGSLKFTLHGSKMQGNWTLVRMGGKAANERKPNWLLIKEHDDFERGKDDPCVTDDSPNSVVTGRSLDQIAASEDHVWNSKETAKGNAWVRKDAVVEAVAPPKDSPKEALPEFVEPQLAMQSTRPPADSGWLHELKLDGYRVQVRKDGSKARMLTRSGLDWTHRMKDLAAELSALPCEKALLDGEVVVLAKDGTTSFAELQAHFQEGKKSELVYFAFDLLHLDGRNLRGLPLVERKEMLAALLHGAGEHVRFSEHLDQDGERVFHRACELHAEGIVSKRASGKYVSGRTADWLKHKCVREQELVIGGFTLPSKGTHGVGALLLGYYRDGKLIYAGRAGTGFTQKTHRMMRDRLDALRVAAGAFDKPPAEARRGAIWVKPELVAQVRFATWTADGLVRQASFQGLREDKPAAGVEREEATVAPRPKASHAAPKGIAAKTNDATSDRAPVRLTHADKVLDAESGVTKQQLADFYWAVAERMLPHVAGRPLSLVRCPEGVGSPCFFQKHVNHMLPPGVESVDVPDKKTGKTEPYITLSTAEALAGLAQMGVLEVHPWGSRNDHLEHPDRIVIDLDPDESIPWRALADAALEIRGELKKLELESYLKTTGGKGLHLVVPIKAEHDWAEIKQFAHTFVQMLESQRPELYLTKMSKAARKGRIYLDYLRNERGATAVAAFSPRARPGMAVSLPLSWSELKPAERPVFRVAEFAQWKARLKSDPWKDFAKNTQRLALENMVTT</sequence>
<evidence type="ECO:0000256" key="1">
    <source>
        <dbReference type="ARBA" id="ARBA00001936"/>
    </source>
</evidence>
<dbReference type="RefSeq" id="WP_089407994.1">
    <property type="nucleotide sequence ID" value="NZ_FZOU01000002.1"/>
</dbReference>
<comment type="cofactor">
    <cofactor evidence="1">
        <name>Mn(2+)</name>
        <dbReference type="ChEBI" id="CHEBI:29035"/>
    </cofactor>
</comment>
<evidence type="ECO:0000256" key="20">
    <source>
        <dbReference type="ARBA" id="ARBA00034003"/>
    </source>
</evidence>
<dbReference type="InterPro" id="IPR052171">
    <property type="entry name" value="NHEJ_LigD"/>
</dbReference>
<dbReference type="CDD" id="cd07906">
    <property type="entry name" value="Adenylation_DNA_ligase_LigD_LigC"/>
    <property type="match status" value="1"/>
</dbReference>
<evidence type="ECO:0000256" key="18">
    <source>
        <dbReference type="ARBA" id="ARBA00023268"/>
    </source>
</evidence>
<dbReference type="Gene3D" id="2.40.50.140">
    <property type="entry name" value="Nucleic acid-binding proteins"/>
    <property type="match status" value="1"/>
</dbReference>
<dbReference type="Pfam" id="PF04679">
    <property type="entry name" value="DNA_ligase_A_C"/>
    <property type="match status" value="1"/>
</dbReference>
<accession>A0A239HR48</accession>
<evidence type="ECO:0000256" key="10">
    <source>
        <dbReference type="ARBA" id="ARBA00022801"/>
    </source>
</evidence>
<keyword evidence="4" id="KW-0808">Transferase</keyword>
<keyword evidence="8" id="KW-0547">Nucleotide-binding</keyword>
<evidence type="ECO:0000256" key="6">
    <source>
        <dbReference type="ARBA" id="ARBA00022722"/>
    </source>
</evidence>
<keyword evidence="5" id="KW-0548">Nucleotidyltransferase</keyword>
<dbReference type="InterPro" id="IPR014143">
    <property type="entry name" value="NHEJ_ligase_prk"/>
</dbReference>
<name>A0A239HR48_9BACT</name>
<gene>
    <name evidence="23" type="ORF">SAMN05421770_102519</name>
</gene>
<dbReference type="CDD" id="cd07971">
    <property type="entry name" value="OBF_DNA_ligase_LigD"/>
    <property type="match status" value="1"/>
</dbReference>
<dbReference type="NCBIfam" id="TIGR02776">
    <property type="entry name" value="NHEJ_ligase_prk"/>
    <property type="match status" value="1"/>
</dbReference>
<keyword evidence="18" id="KW-0511">Multifunctional enzyme</keyword>
<dbReference type="GO" id="GO:0046872">
    <property type="term" value="F:metal ion binding"/>
    <property type="evidence" value="ECO:0007669"/>
    <property type="project" value="UniProtKB-KW"/>
</dbReference>
<evidence type="ECO:0000259" key="22">
    <source>
        <dbReference type="PROSITE" id="PS50160"/>
    </source>
</evidence>
<dbReference type="GO" id="GO:0003910">
    <property type="term" value="F:DNA ligase (ATP) activity"/>
    <property type="evidence" value="ECO:0007669"/>
    <property type="project" value="UniProtKB-EC"/>
</dbReference>
<proteinExistence type="predicted"/>
<dbReference type="PANTHER" id="PTHR42705">
    <property type="entry name" value="BIFUNCTIONAL NON-HOMOLOGOUS END JOINING PROTEIN LIGD"/>
    <property type="match status" value="1"/>
</dbReference>
<dbReference type="Pfam" id="PF13298">
    <property type="entry name" value="LigD_N"/>
    <property type="match status" value="1"/>
</dbReference>
<feature type="domain" description="ATP-dependent DNA ligase family profile" evidence="22">
    <location>
        <begin position="347"/>
        <end position="472"/>
    </location>
</feature>
<dbReference type="Pfam" id="PF21686">
    <property type="entry name" value="LigD_Prim-Pol"/>
    <property type="match status" value="1"/>
</dbReference>
<evidence type="ECO:0000256" key="15">
    <source>
        <dbReference type="ARBA" id="ARBA00023172"/>
    </source>
</evidence>
<keyword evidence="10" id="KW-0378">Hydrolase</keyword>
<evidence type="ECO:0000256" key="21">
    <source>
        <dbReference type="SAM" id="MobiDB-lite"/>
    </source>
</evidence>
<evidence type="ECO:0000256" key="4">
    <source>
        <dbReference type="ARBA" id="ARBA00022679"/>
    </source>
</evidence>
<keyword evidence="11" id="KW-0269">Exonuclease</keyword>
<dbReference type="SUPFAM" id="SSF56091">
    <property type="entry name" value="DNA ligase/mRNA capping enzyme, catalytic domain"/>
    <property type="match status" value="1"/>
</dbReference>